<gene>
    <name evidence="1" type="ORF">CEUR00632_LOCUS12455</name>
</gene>
<dbReference type="AlphaFoldDB" id="A0A7R9YYP3"/>
<proteinExistence type="predicted"/>
<accession>A0A7R9YYP3</accession>
<protein>
    <submittedName>
        <fullName evidence="1">Uncharacterized protein</fullName>
    </submittedName>
</protein>
<name>A0A7R9YYP3_9CHLO</name>
<organism evidence="1">
    <name type="scientific">Chlamydomonas euryale</name>
    <dbReference type="NCBI Taxonomy" id="1486919"/>
    <lineage>
        <taxon>Eukaryota</taxon>
        <taxon>Viridiplantae</taxon>
        <taxon>Chlorophyta</taxon>
        <taxon>core chlorophytes</taxon>
        <taxon>Chlorophyceae</taxon>
        <taxon>CS clade</taxon>
        <taxon>Chlamydomonadales</taxon>
        <taxon>Chlamydomonadaceae</taxon>
        <taxon>Chlamydomonas</taxon>
    </lineage>
</organism>
<dbReference type="EMBL" id="HBEC01027034">
    <property type="protein sequence ID" value="CAD8294296.1"/>
    <property type="molecule type" value="Transcribed_RNA"/>
</dbReference>
<evidence type="ECO:0000313" key="1">
    <source>
        <dbReference type="EMBL" id="CAD8294296.1"/>
    </source>
</evidence>
<sequence length="150" mass="16864">MKLKVPRVPSHVDLLTLLGDQPLRLKVRAREEEVAPADALRGKHVLLLFGAYARGDTFMTEVVERLRQVYHRIDKNIFEVVFVFNCRETEELRAKNEGHFQVGVIARSRGCLCGRGLSELLSRATWSPASDAAAAAYILCERVFKLSVAL</sequence>
<reference evidence="1" key="1">
    <citation type="submission" date="2021-01" db="EMBL/GenBank/DDBJ databases">
        <authorList>
            <person name="Corre E."/>
            <person name="Pelletier E."/>
            <person name="Niang G."/>
            <person name="Scheremetjew M."/>
            <person name="Finn R."/>
            <person name="Kale V."/>
            <person name="Holt S."/>
            <person name="Cochrane G."/>
            <person name="Meng A."/>
            <person name="Brown T."/>
            <person name="Cohen L."/>
        </authorList>
    </citation>
    <scope>NUCLEOTIDE SEQUENCE</scope>
    <source>
        <strain evidence="1">CCMP219</strain>
    </source>
</reference>